<dbReference type="GO" id="GO:0003725">
    <property type="term" value="F:double-stranded RNA binding"/>
    <property type="evidence" value="ECO:0007669"/>
    <property type="project" value="InterPro"/>
</dbReference>
<organism evidence="11 12">
    <name type="scientific">Heliornis fulica</name>
    <name type="common">sungrebe</name>
    <dbReference type="NCBI Taxonomy" id="54369"/>
    <lineage>
        <taxon>Eukaryota</taxon>
        <taxon>Metazoa</taxon>
        <taxon>Chordata</taxon>
        <taxon>Craniata</taxon>
        <taxon>Vertebrata</taxon>
        <taxon>Euteleostomi</taxon>
        <taxon>Archelosauria</taxon>
        <taxon>Archosauria</taxon>
        <taxon>Dinosauria</taxon>
        <taxon>Saurischia</taxon>
        <taxon>Theropoda</taxon>
        <taxon>Coelurosauria</taxon>
        <taxon>Aves</taxon>
        <taxon>Neognathae</taxon>
        <taxon>Neoaves</taxon>
        <taxon>Gruiformes</taxon>
        <taxon>Heliornithidae</taxon>
        <taxon>Heliornis</taxon>
    </lineage>
</organism>
<dbReference type="PANTHER" id="PTHR11042:SF163">
    <property type="entry name" value="INTERFERON-INDUCED, DOUBLE-STRANDED RNA-ACTIVATED PROTEIN KINASE"/>
    <property type="match status" value="1"/>
</dbReference>
<dbReference type="InterPro" id="IPR000719">
    <property type="entry name" value="Prot_kinase_dom"/>
</dbReference>
<dbReference type="EMBL" id="VXBZ01008879">
    <property type="protein sequence ID" value="NXP52376.1"/>
    <property type="molecule type" value="Genomic_DNA"/>
</dbReference>
<keyword evidence="1" id="KW-0808">Transferase</keyword>
<feature type="domain" description="Protein kinase" evidence="9">
    <location>
        <begin position="293"/>
        <end position="521"/>
    </location>
</feature>
<keyword evidence="2 7" id="KW-0547">Nucleotide-binding</keyword>
<dbReference type="InterPro" id="IPR011009">
    <property type="entry name" value="Kinase-like_dom_sf"/>
</dbReference>
<dbReference type="InterPro" id="IPR014720">
    <property type="entry name" value="dsRBD_dom"/>
</dbReference>
<protein>
    <submittedName>
        <fullName evidence="11">E2AK2 kinase</fullName>
    </submittedName>
</protein>
<dbReference type="PROSITE" id="PS50011">
    <property type="entry name" value="PROTEIN_KINASE_DOM"/>
    <property type="match status" value="1"/>
</dbReference>
<keyword evidence="6" id="KW-0694">RNA-binding</keyword>
<feature type="domain" description="DRBM" evidence="10">
    <location>
        <begin position="4"/>
        <end position="72"/>
    </location>
</feature>
<dbReference type="InterPro" id="IPR044452">
    <property type="entry name" value="EIF2AK2_DSRM_1"/>
</dbReference>
<evidence type="ECO:0000256" key="4">
    <source>
        <dbReference type="ARBA" id="ARBA00022840"/>
    </source>
</evidence>
<dbReference type="Proteomes" id="UP000590868">
    <property type="component" value="Unassembled WGS sequence"/>
</dbReference>
<dbReference type="InterPro" id="IPR008271">
    <property type="entry name" value="Ser/Thr_kinase_AS"/>
</dbReference>
<keyword evidence="12" id="KW-1185">Reference proteome</keyword>
<reference evidence="11 12" key="1">
    <citation type="submission" date="2019-09" db="EMBL/GenBank/DDBJ databases">
        <title>Bird 10,000 Genomes (B10K) Project - Family phase.</title>
        <authorList>
            <person name="Zhang G."/>
        </authorList>
    </citation>
    <scope>NUCLEOTIDE SEQUENCE [LARGE SCALE GENOMIC DNA]</scope>
    <source>
        <strain evidence="11">B10K-DU-001-55</strain>
        <tissue evidence="11">Muscle</tissue>
    </source>
</reference>
<dbReference type="OrthoDB" id="341578at2759"/>
<evidence type="ECO:0000259" key="10">
    <source>
        <dbReference type="PROSITE" id="PS50137"/>
    </source>
</evidence>
<evidence type="ECO:0000313" key="12">
    <source>
        <dbReference type="Proteomes" id="UP000590868"/>
    </source>
</evidence>
<dbReference type="SMART" id="SM00220">
    <property type="entry name" value="S_TKc"/>
    <property type="match status" value="1"/>
</dbReference>
<dbReference type="GO" id="GO:0004694">
    <property type="term" value="F:eukaryotic translation initiation factor 2alpha kinase activity"/>
    <property type="evidence" value="ECO:0007669"/>
    <property type="project" value="TreeGrafter"/>
</dbReference>
<feature type="compositionally biased region" description="Basic and acidic residues" evidence="8">
    <location>
        <begin position="252"/>
        <end position="271"/>
    </location>
</feature>
<evidence type="ECO:0000256" key="2">
    <source>
        <dbReference type="ARBA" id="ARBA00022741"/>
    </source>
</evidence>
<evidence type="ECO:0000256" key="7">
    <source>
        <dbReference type="PROSITE-ProRule" id="PRU10141"/>
    </source>
</evidence>
<gene>
    <name evidence="11" type="primary">Eif2ak2</name>
    <name evidence="11" type="ORF">HELFUL_R02184</name>
</gene>
<proteinExistence type="inferred from homology"/>
<dbReference type="InterPro" id="IPR017441">
    <property type="entry name" value="Protein_kinase_ATP_BS"/>
</dbReference>
<accession>A0A7L2AZ92</accession>
<name>A0A7L2AZ92_9GRUI</name>
<feature type="non-terminal residue" evidence="11">
    <location>
        <position position="521"/>
    </location>
</feature>
<feature type="binding site" evidence="7">
    <location>
        <position position="322"/>
    </location>
    <ligand>
        <name>ATP</name>
        <dbReference type="ChEBI" id="CHEBI:30616"/>
    </ligand>
</feature>
<evidence type="ECO:0000313" key="11">
    <source>
        <dbReference type="EMBL" id="NXP52376.1"/>
    </source>
</evidence>
<feature type="region of interest" description="Disordered" evidence="8">
    <location>
        <begin position="249"/>
        <end position="277"/>
    </location>
</feature>
<dbReference type="SUPFAM" id="SSF54768">
    <property type="entry name" value="dsRNA-binding domain-like"/>
    <property type="match status" value="1"/>
</dbReference>
<comment type="similarity">
    <text evidence="5">Belongs to the protein kinase superfamily. Ser/Thr protein kinase family. GCN2 subfamily.</text>
</comment>
<dbReference type="Gene3D" id="3.30.160.20">
    <property type="match status" value="1"/>
</dbReference>
<dbReference type="GO" id="GO:0005737">
    <property type="term" value="C:cytoplasm"/>
    <property type="evidence" value="ECO:0007669"/>
    <property type="project" value="TreeGrafter"/>
</dbReference>
<dbReference type="GO" id="GO:0005524">
    <property type="term" value="F:ATP binding"/>
    <property type="evidence" value="ECO:0007669"/>
    <property type="project" value="UniProtKB-UniRule"/>
</dbReference>
<dbReference type="PANTHER" id="PTHR11042">
    <property type="entry name" value="EUKARYOTIC TRANSLATION INITIATION FACTOR 2-ALPHA KINASE EIF2-ALPHA KINASE -RELATED"/>
    <property type="match status" value="1"/>
</dbReference>
<dbReference type="Pfam" id="PF00069">
    <property type="entry name" value="Pkinase"/>
    <property type="match status" value="1"/>
</dbReference>
<keyword evidence="4 7" id="KW-0067">ATP-binding</keyword>
<feature type="non-terminal residue" evidence="11">
    <location>
        <position position="1"/>
    </location>
</feature>
<dbReference type="Gene3D" id="3.30.200.20">
    <property type="entry name" value="Phosphorylase Kinase, domain 1"/>
    <property type="match status" value="1"/>
</dbReference>
<dbReference type="PROSITE" id="PS00107">
    <property type="entry name" value="PROTEIN_KINASE_ATP"/>
    <property type="match status" value="1"/>
</dbReference>
<dbReference type="CDD" id="cd19903">
    <property type="entry name" value="DSRM_EIF2AK2_rpt1"/>
    <property type="match status" value="1"/>
</dbReference>
<dbReference type="AlphaFoldDB" id="A0A7L2AZ92"/>
<evidence type="ECO:0000259" key="9">
    <source>
        <dbReference type="PROSITE" id="PS50011"/>
    </source>
</evidence>
<evidence type="ECO:0000256" key="5">
    <source>
        <dbReference type="ARBA" id="ARBA00037982"/>
    </source>
</evidence>
<keyword evidence="3 11" id="KW-0418">Kinase</keyword>
<dbReference type="PROSITE" id="PS50137">
    <property type="entry name" value="DS_RBD"/>
    <property type="match status" value="1"/>
</dbReference>
<dbReference type="GO" id="GO:0005634">
    <property type="term" value="C:nucleus"/>
    <property type="evidence" value="ECO:0007669"/>
    <property type="project" value="TreeGrafter"/>
</dbReference>
<comment type="caution">
    <text evidence="11">The sequence shown here is derived from an EMBL/GenBank/DDBJ whole genome shotgun (WGS) entry which is preliminary data.</text>
</comment>
<dbReference type="InterPro" id="IPR050339">
    <property type="entry name" value="CC_SR_Kinase"/>
</dbReference>
<sequence length="521" mass="60397">MDRECMDKINQYCQKNKLRLAYVDAEMTGPSHYPEFTVVVKINDEAYATGTGKNKKEARALAAKKTWEMIEKQVSKWVASRLREVLLPLYSALVRPHLEYWVQFWASQFQKDIELLERVQHRATKMMKGVEHLPYEDRLRELGLSCLEEAERTRVSESKLKHRKFHVNLRKSLFTVRVTDHWNRLPREVVESPLETFSTNLSISISFKDSASSLAEKVEDMAVGGTPLCSQKCAQSSAQKKSGRKIAANFDNARKKQEEKETSDSDERLSDLDTNNSEKNASLTVNKRFLKRFKNIEHIGNGGYGNVFKATEILDERTCAIKRVQFTENVMREVKQLAKLDHENIVRYYCSWKGQDVICLPDSSATTDKETMCLFIQMELCEQGSLENWIDQNREDKKYHQMAQNKFLQILEGVKYIHSEGLIHRDLKPQNIFISREDKVKIGDFGLVTSVEYETMTENRGTKSYMAPEQFGDTYGKEVDVYALGLIWFEILAAISRHEKQYVWKDIRDGKLPEGFNNQFS</sequence>
<evidence type="ECO:0000256" key="3">
    <source>
        <dbReference type="ARBA" id="ARBA00022777"/>
    </source>
</evidence>
<dbReference type="Gene3D" id="1.10.510.10">
    <property type="entry name" value="Transferase(Phosphotransferase) domain 1"/>
    <property type="match status" value="1"/>
</dbReference>
<evidence type="ECO:0000256" key="8">
    <source>
        <dbReference type="SAM" id="MobiDB-lite"/>
    </source>
</evidence>
<evidence type="ECO:0000256" key="6">
    <source>
        <dbReference type="PROSITE-ProRule" id="PRU00266"/>
    </source>
</evidence>
<dbReference type="Pfam" id="PF00035">
    <property type="entry name" value="dsrm"/>
    <property type="match status" value="1"/>
</dbReference>
<dbReference type="PROSITE" id="PS00108">
    <property type="entry name" value="PROTEIN_KINASE_ST"/>
    <property type="match status" value="1"/>
</dbReference>
<dbReference type="SUPFAM" id="SSF56112">
    <property type="entry name" value="Protein kinase-like (PK-like)"/>
    <property type="match status" value="1"/>
</dbReference>
<dbReference type="SMART" id="SM00358">
    <property type="entry name" value="DSRM"/>
    <property type="match status" value="1"/>
</dbReference>
<evidence type="ECO:0000256" key="1">
    <source>
        <dbReference type="ARBA" id="ARBA00022679"/>
    </source>
</evidence>